<gene>
    <name evidence="1" type="ORF">L227DRAFT_467773</name>
</gene>
<organism evidence="1 2">
    <name type="scientific">Lentinus tigrinus ALCF2SS1-6</name>
    <dbReference type="NCBI Taxonomy" id="1328759"/>
    <lineage>
        <taxon>Eukaryota</taxon>
        <taxon>Fungi</taxon>
        <taxon>Dikarya</taxon>
        <taxon>Basidiomycota</taxon>
        <taxon>Agaricomycotina</taxon>
        <taxon>Agaricomycetes</taxon>
        <taxon>Polyporales</taxon>
        <taxon>Polyporaceae</taxon>
        <taxon>Lentinus</taxon>
    </lineage>
</organism>
<protein>
    <recommendedName>
        <fullName evidence="3">ABC transporter domain-containing protein</fullName>
    </recommendedName>
</protein>
<feature type="non-terminal residue" evidence="1">
    <location>
        <position position="82"/>
    </location>
</feature>
<dbReference type="EMBL" id="ML122308">
    <property type="protein sequence ID" value="RPD54288.1"/>
    <property type="molecule type" value="Genomic_DNA"/>
</dbReference>
<evidence type="ECO:0000313" key="1">
    <source>
        <dbReference type="EMBL" id="RPD54288.1"/>
    </source>
</evidence>
<proteinExistence type="predicted"/>
<name>A0A5C2RRJ1_9APHY</name>
<dbReference type="OrthoDB" id="2110130at2759"/>
<feature type="non-terminal residue" evidence="1">
    <location>
        <position position="1"/>
    </location>
</feature>
<dbReference type="InterPro" id="IPR027417">
    <property type="entry name" value="P-loop_NTPase"/>
</dbReference>
<sequence length="82" mass="9216">KNVSSFENIWLLHGDDLIKRGVEKNVLEVEVDTHEAQRLGLLRPHVPREIEKHFADVGLEAELDSHNPMRGLSGGQKVKAVL</sequence>
<dbReference type="AlphaFoldDB" id="A0A5C2RRJ1"/>
<reference evidence="1" key="1">
    <citation type="journal article" date="2018" name="Genome Biol. Evol.">
        <title>Genomics and development of Lentinus tigrinus, a white-rot wood-decaying mushroom with dimorphic fruiting bodies.</title>
        <authorList>
            <person name="Wu B."/>
            <person name="Xu Z."/>
            <person name="Knudson A."/>
            <person name="Carlson A."/>
            <person name="Chen N."/>
            <person name="Kovaka S."/>
            <person name="LaButti K."/>
            <person name="Lipzen A."/>
            <person name="Pennachio C."/>
            <person name="Riley R."/>
            <person name="Schakwitz W."/>
            <person name="Umezawa K."/>
            <person name="Ohm R.A."/>
            <person name="Grigoriev I.V."/>
            <person name="Nagy L.G."/>
            <person name="Gibbons J."/>
            <person name="Hibbett D."/>
        </authorList>
    </citation>
    <scope>NUCLEOTIDE SEQUENCE [LARGE SCALE GENOMIC DNA]</scope>
    <source>
        <strain evidence="1">ALCF2SS1-6</strain>
    </source>
</reference>
<evidence type="ECO:0000313" key="2">
    <source>
        <dbReference type="Proteomes" id="UP000313359"/>
    </source>
</evidence>
<dbReference type="Proteomes" id="UP000313359">
    <property type="component" value="Unassembled WGS sequence"/>
</dbReference>
<dbReference type="Gene3D" id="2.40.50.990">
    <property type="match status" value="1"/>
</dbReference>
<keyword evidence="2" id="KW-1185">Reference proteome</keyword>
<dbReference type="Gene3D" id="3.40.50.300">
    <property type="entry name" value="P-loop containing nucleotide triphosphate hydrolases"/>
    <property type="match status" value="1"/>
</dbReference>
<dbReference type="InterPro" id="IPR047038">
    <property type="entry name" value="eEF3_chromodomain-like_sf"/>
</dbReference>
<accession>A0A5C2RRJ1</accession>
<evidence type="ECO:0008006" key="3">
    <source>
        <dbReference type="Google" id="ProtNLM"/>
    </source>
</evidence>
<dbReference type="STRING" id="1328759.A0A5C2RRJ1"/>